<protein>
    <submittedName>
        <fullName evidence="1">Uncharacterized protein</fullName>
    </submittedName>
</protein>
<evidence type="ECO:0000313" key="1">
    <source>
        <dbReference type="EMBL" id="QHT89428.1"/>
    </source>
</evidence>
<dbReference type="AlphaFoldDB" id="A0A6C0I8R1"/>
<dbReference type="EMBL" id="MN740140">
    <property type="protein sequence ID" value="QHT89428.1"/>
    <property type="molecule type" value="Genomic_DNA"/>
</dbReference>
<proteinExistence type="predicted"/>
<accession>A0A6C0I8R1</accession>
<organism evidence="1">
    <name type="scientific">viral metagenome</name>
    <dbReference type="NCBI Taxonomy" id="1070528"/>
    <lineage>
        <taxon>unclassified sequences</taxon>
        <taxon>metagenomes</taxon>
        <taxon>organismal metagenomes</taxon>
    </lineage>
</organism>
<sequence>MLFLYYYNKCQKKGSRCSINGKKYELEVYNIVKKCMLDEQKFNIQDEDELGGCSSKNDISCNMNSYGDISIEIKKSKTPDWMQCSIHYDNTNKKWVGSLRNKIPDNSKNVFEDIISNITIFNGNIPPFMLKDITHEEWIKIKRETNDYNDIYIDCPNDTIKRLYSNKGCSYIQISEKGLYHLGNDICDFKVPVFICEQQIRVRTKIHERKNKRGFCKLSITIACQPKNINNLVNSEFSLDNQTKLPNKLVYNNNL</sequence>
<reference evidence="1" key="1">
    <citation type="journal article" date="2020" name="Nature">
        <title>Giant virus diversity and host interactions through global metagenomics.</title>
        <authorList>
            <person name="Schulz F."/>
            <person name="Roux S."/>
            <person name="Paez-Espino D."/>
            <person name="Jungbluth S."/>
            <person name="Walsh D.A."/>
            <person name="Denef V.J."/>
            <person name="McMahon K.D."/>
            <person name="Konstantinidis K.T."/>
            <person name="Eloe-Fadrosh E.A."/>
            <person name="Kyrpides N.C."/>
            <person name="Woyke T."/>
        </authorList>
    </citation>
    <scope>NUCLEOTIDE SEQUENCE</scope>
    <source>
        <strain evidence="1">GVMAG-M-3300023184-60</strain>
    </source>
</reference>
<name>A0A6C0I8R1_9ZZZZ</name>